<comment type="subunit">
    <text evidence="1">Homodimer.</text>
</comment>
<dbReference type="AlphaFoldDB" id="A0A803KLX5"/>
<reference evidence="2" key="1">
    <citation type="journal article" date="2017" name="Nature">
        <title>The genome of Chenopodium quinoa.</title>
        <authorList>
            <person name="Jarvis D.E."/>
            <person name="Ho Y.S."/>
            <person name="Lightfoot D.J."/>
            <person name="Schmoeckel S.M."/>
            <person name="Li B."/>
            <person name="Borm T.J.A."/>
            <person name="Ohyanagi H."/>
            <person name="Mineta K."/>
            <person name="Michell C.T."/>
            <person name="Saber N."/>
            <person name="Kharbatia N.M."/>
            <person name="Rupper R.R."/>
            <person name="Sharp A.R."/>
            <person name="Dally N."/>
            <person name="Boughton B.A."/>
            <person name="Woo Y.H."/>
            <person name="Gao G."/>
            <person name="Schijlen E.G.W.M."/>
            <person name="Guo X."/>
            <person name="Momin A.A."/>
            <person name="Negrao S."/>
            <person name="Al-Babili S."/>
            <person name="Gehring C."/>
            <person name="Roessner U."/>
            <person name="Jung C."/>
            <person name="Murphy K."/>
            <person name="Arold S.T."/>
            <person name="Gojobori T."/>
            <person name="van der Linden C.G."/>
            <person name="van Loo E.N."/>
            <person name="Jellen E.N."/>
            <person name="Maughan P.J."/>
            <person name="Tester M."/>
        </authorList>
    </citation>
    <scope>NUCLEOTIDE SEQUENCE [LARGE SCALE GENOMIC DNA]</scope>
    <source>
        <strain evidence="2">cv. PI 614886</strain>
    </source>
</reference>
<evidence type="ECO:0000313" key="3">
    <source>
        <dbReference type="Proteomes" id="UP000596660"/>
    </source>
</evidence>
<accession>A0A803KLX5</accession>
<dbReference type="EnsemblPlants" id="AUR62000031-RA">
    <property type="protein sequence ID" value="AUR62000031-RA:cds"/>
    <property type="gene ID" value="AUR62000031"/>
</dbReference>
<comment type="subcellular location">
    <subcellularLocation>
        <location evidence="1">Secreted</location>
        <location evidence="1">Extracellular space</location>
        <location evidence="1">Apoplast</location>
    </subcellularLocation>
</comment>
<protein>
    <recommendedName>
        <fullName evidence="1">Dirigent protein</fullName>
    </recommendedName>
</protein>
<dbReference type="Proteomes" id="UP000596660">
    <property type="component" value="Unplaced"/>
</dbReference>
<proteinExistence type="inferred from homology"/>
<sequence>MQSFLQITTFSLLIFYSLSLPSPTQATFDRTIEDEEAQVLGLNFKKEKLTHFKFYWHDIVGGPRPTSVKVVNPPRKSTTAFGVMNMIDNPLTEGPKLGWVLRLGLPDGRRASDGHELWFCGREI</sequence>
<evidence type="ECO:0000256" key="1">
    <source>
        <dbReference type="RuleBase" id="RU363099"/>
    </source>
</evidence>
<dbReference type="PANTHER" id="PTHR21495">
    <property type="entry name" value="NUCLEOPORIN-RELATED"/>
    <property type="match status" value="1"/>
</dbReference>
<organism evidence="2 3">
    <name type="scientific">Chenopodium quinoa</name>
    <name type="common">Quinoa</name>
    <dbReference type="NCBI Taxonomy" id="63459"/>
    <lineage>
        <taxon>Eukaryota</taxon>
        <taxon>Viridiplantae</taxon>
        <taxon>Streptophyta</taxon>
        <taxon>Embryophyta</taxon>
        <taxon>Tracheophyta</taxon>
        <taxon>Spermatophyta</taxon>
        <taxon>Magnoliopsida</taxon>
        <taxon>eudicotyledons</taxon>
        <taxon>Gunneridae</taxon>
        <taxon>Pentapetalae</taxon>
        <taxon>Caryophyllales</taxon>
        <taxon>Chenopodiaceae</taxon>
        <taxon>Chenopodioideae</taxon>
        <taxon>Atripliceae</taxon>
        <taxon>Chenopodium</taxon>
    </lineage>
</organism>
<reference evidence="2" key="2">
    <citation type="submission" date="2021-03" db="UniProtKB">
        <authorList>
            <consortium name="EnsemblPlants"/>
        </authorList>
    </citation>
    <scope>IDENTIFICATION</scope>
</reference>
<keyword evidence="3" id="KW-1185">Reference proteome</keyword>
<name>A0A803KLX5_CHEQI</name>
<keyword evidence="1" id="KW-0052">Apoplast</keyword>
<keyword evidence="1" id="KW-0964">Secreted</keyword>
<keyword evidence="1" id="KW-0732">Signal</keyword>
<feature type="signal peptide" evidence="1">
    <location>
        <begin position="1"/>
        <end position="26"/>
    </location>
</feature>
<evidence type="ECO:0000313" key="2">
    <source>
        <dbReference type="EnsemblPlants" id="AUR62000031-RA:cds"/>
    </source>
</evidence>
<dbReference type="Gramene" id="AUR62000031-RA">
    <property type="protein sequence ID" value="AUR62000031-RA:cds"/>
    <property type="gene ID" value="AUR62000031"/>
</dbReference>
<feature type="chain" id="PRO_5031609496" description="Dirigent protein" evidence="1">
    <location>
        <begin position="27"/>
        <end position="124"/>
    </location>
</feature>
<dbReference type="GO" id="GO:0048046">
    <property type="term" value="C:apoplast"/>
    <property type="evidence" value="ECO:0007669"/>
    <property type="project" value="UniProtKB-SubCell"/>
</dbReference>
<dbReference type="Pfam" id="PF03018">
    <property type="entry name" value="Dirigent"/>
    <property type="match status" value="1"/>
</dbReference>
<comment type="similarity">
    <text evidence="1">Belongs to the plant dirigent protein family.</text>
</comment>
<comment type="function">
    <text evidence="1">Dirigent proteins impart stereoselectivity on the phenoxy radical-coupling reaction, yielding optically active lignans from two molecules of coniferyl alcohol in the biosynthesis of lignans, flavonolignans, and alkaloids and thus plays a central role in plant secondary metabolism.</text>
</comment>
<dbReference type="InterPro" id="IPR004265">
    <property type="entry name" value="Dirigent"/>
</dbReference>